<reference evidence="2" key="1">
    <citation type="submission" date="2021-05" db="EMBL/GenBank/DDBJ databases">
        <title>A free-living protist that lacks canonical eukaryotic 1 DNA replication and segregation systems.</title>
        <authorList>
            <person name="Salas-Leiva D.E."/>
            <person name="Tromer E.C."/>
            <person name="Curtis B.A."/>
            <person name="Jerlstrom-Hultqvist J."/>
            <person name="Kolisko M."/>
            <person name="Yi Z."/>
            <person name="Salas-Leiva J.S."/>
            <person name="Gallot-Lavallee L."/>
            <person name="Kops G.J.P.L."/>
            <person name="Archibald J.M."/>
            <person name="Simpson A.G.B."/>
            <person name="Roger A.J."/>
        </authorList>
    </citation>
    <scope>NUCLEOTIDE SEQUENCE</scope>
    <source>
        <strain evidence="2">BICM</strain>
    </source>
</reference>
<feature type="compositionally biased region" description="Acidic residues" evidence="1">
    <location>
        <begin position="241"/>
        <end position="250"/>
    </location>
</feature>
<evidence type="ECO:0000313" key="2">
    <source>
        <dbReference type="EMBL" id="KAG9392133.1"/>
    </source>
</evidence>
<sequence>MAEKRKSADSPGWFGRLFAKRPLYEDEEEEKEPIHNESDDESYTEYSNSSSSDSEDESQVHQGNMAVPYPGVAPPGMGYMPMPFYSPNVAMPPPGYPMPIPMPYFSPGMPFPMMGPGQQQQPMPMPLWQGTPPITGMAQPQPQQGFFGPSPGYVQGMTGMPQQQGPLQEQRHVFPSVSPKSGAGEDSDEEYVASKAAYDSGSSSSSSEEVEEVAVESSSSSDELSVEEMPPAKGWTRPTEDEPSESDSDVSIEPQGSPRTLSDAERANSREPVEEEAVEFKAVPAKQLYSDTKEMQARLVSEATNSDLIFRKPTVGVSAFSWSSMHTAARSRFGKTAGRM</sequence>
<comment type="caution">
    <text evidence="2">The sequence shown here is derived from an EMBL/GenBank/DDBJ whole genome shotgun (WGS) entry which is preliminary data.</text>
</comment>
<evidence type="ECO:0000313" key="3">
    <source>
        <dbReference type="Proteomes" id="UP000717585"/>
    </source>
</evidence>
<protein>
    <submittedName>
        <fullName evidence="2">Uncharacterized protein</fullName>
    </submittedName>
</protein>
<evidence type="ECO:0000256" key="1">
    <source>
        <dbReference type="SAM" id="MobiDB-lite"/>
    </source>
</evidence>
<dbReference type="Proteomes" id="UP000717585">
    <property type="component" value="Unassembled WGS sequence"/>
</dbReference>
<feature type="compositionally biased region" description="Low complexity" evidence="1">
    <location>
        <begin position="147"/>
        <end position="168"/>
    </location>
</feature>
<gene>
    <name evidence="2" type="ORF">J8273_5112</name>
</gene>
<feature type="region of interest" description="Disordered" evidence="1">
    <location>
        <begin position="147"/>
        <end position="279"/>
    </location>
</feature>
<dbReference type="EMBL" id="JAHDYR010000038">
    <property type="protein sequence ID" value="KAG9392133.1"/>
    <property type="molecule type" value="Genomic_DNA"/>
</dbReference>
<proteinExistence type="predicted"/>
<feature type="compositionally biased region" description="Basic and acidic residues" evidence="1">
    <location>
        <begin position="262"/>
        <end position="272"/>
    </location>
</feature>
<dbReference type="AlphaFoldDB" id="A0A8J6AZE9"/>
<name>A0A8J6AZE9_9EUKA</name>
<accession>A0A8J6AZE9</accession>
<feature type="region of interest" description="Disordered" evidence="1">
    <location>
        <begin position="1"/>
        <end position="67"/>
    </location>
</feature>
<keyword evidence="3" id="KW-1185">Reference proteome</keyword>
<organism evidence="2 3">
    <name type="scientific">Carpediemonas membranifera</name>
    <dbReference type="NCBI Taxonomy" id="201153"/>
    <lineage>
        <taxon>Eukaryota</taxon>
        <taxon>Metamonada</taxon>
        <taxon>Carpediemonas-like organisms</taxon>
        <taxon>Carpediemonas</taxon>
    </lineage>
</organism>